<organism evidence="1 2">
    <name type="scientific">Candidatus Regiella insecticola</name>
    <dbReference type="NCBI Taxonomy" id="138073"/>
    <lineage>
        <taxon>Bacteria</taxon>
        <taxon>Pseudomonadati</taxon>
        <taxon>Pseudomonadota</taxon>
        <taxon>Gammaproteobacteria</taxon>
        <taxon>Enterobacterales</taxon>
        <taxon>Enterobacteriaceae</taxon>
        <taxon>aphid secondary symbionts</taxon>
        <taxon>Candidatus Regiella</taxon>
    </lineage>
</organism>
<protein>
    <submittedName>
        <fullName evidence="1">Uncharacterized protein</fullName>
    </submittedName>
</protein>
<dbReference type="EMBL" id="BLXO01000001">
    <property type="protein sequence ID" value="GFN45410.1"/>
    <property type="molecule type" value="Genomic_DNA"/>
</dbReference>
<evidence type="ECO:0000313" key="1">
    <source>
        <dbReference type="EMBL" id="GFN45410.1"/>
    </source>
</evidence>
<accession>A0A6L2ZM20</accession>
<reference evidence="1 2" key="1">
    <citation type="submission" date="2020-06" db="EMBL/GenBank/DDBJ databases">
        <title>The genome sequence of Candidatus Regiella insecticola strain Tut.</title>
        <authorList>
            <person name="Nikoh N."/>
            <person name="Tsuchida T."/>
            <person name="Koga R."/>
            <person name="Oshima K."/>
            <person name="Hattori M."/>
            <person name="Fukatsu T."/>
        </authorList>
    </citation>
    <scope>NUCLEOTIDE SEQUENCE [LARGE SCALE GENOMIC DNA]</scope>
    <source>
        <strain evidence="1 2">Tut</strain>
    </source>
</reference>
<sequence>MPDLPSNIFLFIPLISIPLSINGLKLKHVGGNTDVMSILCFIPPYFESIYILLALL</sequence>
<gene>
    <name evidence="1" type="ORF">RINTU1_05540</name>
</gene>
<dbReference type="Proteomes" id="UP000504714">
    <property type="component" value="Unassembled WGS sequence"/>
</dbReference>
<evidence type="ECO:0000313" key="2">
    <source>
        <dbReference type="Proteomes" id="UP000504714"/>
    </source>
</evidence>
<proteinExistence type="predicted"/>
<comment type="caution">
    <text evidence="1">The sequence shown here is derived from an EMBL/GenBank/DDBJ whole genome shotgun (WGS) entry which is preliminary data.</text>
</comment>
<name>A0A6L2ZM20_9ENTR</name>
<dbReference type="AlphaFoldDB" id="A0A6L2ZM20"/>